<dbReference type="EMBL" id="AMGY01000002">
    <property type="protein sequence ID" value="EXJ89362.1"/>
    <property type="molecule type" value="Genomic_DNA"/>
</dbReference>
<comment type="caution">
    <text evidence="2">The sequence shown here is derived from an EMBL/GenBank/DDBJ whole genome shotgun (WGS) entry which is preliminary data.</text>
</comment>
<feature type="region of interest" description="Disordered" evidence="1">
    <location>
        <begin position="26"/>
        <end position="83"/>
    </location>
</feature>
<evidence type="ECO:0000313" key="2">
    <source>
        <dbReference type="EMBL" id="EXJ89362.1"/>
    </source>
</evidence>
<dbReference type="Proteomes" id="UP000019478">
    <property type="component" value="Unassembled WGS sequence"/>
</dbReference>
<dbReference type="OrthoDB" id="5366256at2759"/>
<proteinExistence type="predicted"/>
<protein>
    <submittedName>
        <fullName evidence="2">Uncharacterized protein</fullName>
    </submittedName>
</protein>
<dbReference type="RefSeq" id="XP_007730759.1">
    <property type="nucleotide sequence ID" value="XM_007732569.1"/>
</dbReference>
<dbReference type="GeneID" id="19166559"/>
<evidence type="ECO:0000313" key="3">
    <source>
        <dbReference type="Proteomes" id="UP000019478"/>
    </source>
</evidence>
<evidence type="ECO:0000256" key="1">
    <source>
        <dbReference type="SAM" id="MobiDB-lite"/>
    </source>
</evidence>
<organism evidence="2 3">
    <name type="scientific">Capronia epimyces CBS 606.96</name>
    <dbReference type="NCBI Taxonomy" id="1182542"/>
    <lineage>
        <taxon>Eukaryota</taxon>
        <taxon>Fungi</taxon>
        <taxon>Dikarya</taxon>
        <taxon>Ascomycota</taxon>
        <taxon>Pezizomycotina</taxon>
        <taxon>Eurotiomycetes</taxon>
        <taxon>Chaetothyriomycetidae</taxon>
        <taxon>Chaetothyriales</taxon>
        <taxon>Herpotrichiellaceae</taxon>
        <taxon>Capronia</taxon>
    </lineage>
</organism>
<gene>
    <name evidence="2" type="ORF">A1O3_02429</name>
</gene>
<keyword evidence="3" id="KW-1185">Reference proteome</keyword>
<sequence>MSPPVTNYGHADDVFASAVPPSMVEQEAATSIQQENDGGLQAFYPVAHTSPHGPRMSLPQRRPPDPPNAPYVTGPPQTDQQALSSAGLGMHPFLPVTVTLESSLPEIEIKQSRPKPQCWDHGCNGRQFKRKEWERDEGGMPTLWHGIHTDDSAEWAYDGWQV</sequence>
<dbReference type="AlphaFoldDB" id="W9Y969"/>
<dbReference type="HOGENOM" id="CLU_1635165_0_0_1"/>
<dbReference type="STRING" id="1182542.W9Y969"/>
<reference evidence="2 3" key="1">
    <citation type="submission" date="2013-03" db="EMBL/GenBank/DDBJ databases">
        <title>The Genome Sequence of Capronia epimyces CBS 606.96.</title>
        <authorList>
            <consortium name="The Broad Institute Genomics Platform"/>
            <person name="Cuomo C."/>
            <person name="de Hoog S."/>
            <person name="Gorbushina A."/>
            <person name="Walker B."/>
            <person name="Young S.K."/>
            <person name="Zeng Q."/>
            <person name="Gargeya S."/>
            <person name="Fitzgerald M."/>
            <person name="Haas B."/>
            <person name="Abouelleil A."/>
            <person name="Allen A.W."/>
            <person name="Alvarado L."/>
            <person name="Arachchi H.M."/>
            <person name="Berlin A.M."/>
            <person name="Chapman S.B."/>
            <person name="Gainer-Dewar J."/>
            <person name="Goldberg J."/>
            <person name="Griggs A."/>
            <person name="Gujja S."/>
            <person name="Hansen M."/>
            <person name="Howarth C."/>
            <person name="Imamovic A."/>
            <person name="Ireland A."/>
            <person name="Larimer J."/>
            <person name="McCowan C."/>
            <person name="Murphy C."/>
            <person name="Pearson M."/>
            <person name="Poon T.W."/>
            <person name="Priest M."/>
            <person name="Roberts A."/>
            <person name="Saif S."/>
            <person name="Shea T."/>
            <person name="Sisk P."/>
            <person name="Sykes S."/>
            <person name="Wortman J."/>
            <person name="Nusbaum C."/>
            <person name="Birren B."/>
        </authorList>
    </citation>
    <scope>NUCLEOTIDE SEQUENCE [LARGE SCALE GENOMIC DNA]</scope>
    <source>
        <strain evidence="2 3">CBS 606.96</strain>
    </source>
</reference>
<accession>W9Y969</accession>
<name>W9Y969_9EURO</name>